<dbReference type="NCBIfam" id="NF040576">
    <property type="entry name" value="T2SS_GspM_XpsM"/>
    <property type="match status" value="1"/>
</dbReference>
<dbReference type="EMBL" id="JAPDOG010000021">
    <property type="protein sequence ID" value="MCW3783543.1"/>
    <property type="molecule type" value="Genomic_DNA"/>
</dbReference>
<sequence length="187" mass="20205">MIIAQSTRRRALVIAGLLALISGAAGAVALPIFDWRRSIETELATAGAEYKRLSESLDALTVRKRRLTETGGQLALWQARQTGEATARVQSVVTELARASGANLRALGPGPSHEFGLVQAVSLRLESEATLDQLSALLQKLEFHAPPLLVETATLRRLNRPGHATEQPLLFVQIDILAPVNLSEESE</sequence>
<dbReference type="Proteomes" id="UP001207582">
    <property type="component" value="Unassembled WGS sequence"/>
</dbReference>
<organism evidence="1 2">
    <name type="scientific">Defluviimonas salinarum</name>
    <dbReference type="NCBI Taxonomy" id="2992147"/>
    <lineage>
        <taxon>Bacteria</taxon>
        <taxon>Pseudomonadati</taxon>
        <taxon>Pseudomonadota</taxon>
        <taxon>Alphaproteobacteria</taxon>
        <taxon>Rhodobacterales</taxon>
        <taxon>Paracoccaceae</taxon>
        <taxon>Albidovulum</taxon>
    </lineage>
</organism>
<proteinExistence type="predicted"/>
<evidence type="ECO:0000313" key="1">
    <source>
        <dbReference type="EMBL" id="MCW3783543.1"/>
    </source>
</evidence>
<keyword evidence="2" id="KW-1185">Reference proteome</keyword>
<gene>
    <name evidence="1" type="primary">gspM</name>
    <name evidence="1" type="ORF">OM960_18550</name>
</gene>
<protein>
    <submittedName>
        <fullName evidence="1">Type II secretion system protein GspM</fullName>
    </submittedName>
</protein>
<reference evidence="1 2" key="1">
    <citation type="submission" date="2022-10" db="EMBL/GenBank/DDBJ databases">
        <title>Defluviimonas sp. CAU 1641 isolated from mud.</title>
        <authorList>
            <person name="Kim W."/>
        </authorList>
    </citation>
    <scope>NUCLEOTIDE SEQUENCE [LARGE SCALE GENOMIC DNA]</scope>
    <source>
        <strain evidence="1 2">CAU 1641</strain>
    </source>
</reference>
<dbReference type="RefSeq" id="WP_264772989.1">
    <property type="nucleotide sequence ID" value="NZ_JAPDOG010000021.1"/>
</dbReference>
<evidence type="ECO:0000313" key="2">
    <source>
        <dbReference type="Proteomes" id="UP001207582"/>
    </source>
</evidence>
<name>A0ABT3J776_9RHOB</name>
<comment type="caution">
    <text evidence="1">The sequence shown here is derived from an EMBL/GenBank/DDBJ whole genome shotgun (WGS) entry which is preliminary data.</text>
</comment>
<dbReference type="InterPro" id="IPR034756">
    <property type="entry name" value="T2SSM_b"/>
</dbReference>
<accession>A0ABT3J776</accession>
<dbReference type="Pfam" id="PF10741">
    <property type="entry name" value="T2SSM_b"/>
    <property type="match status" value="1"/>
</dbReference>